<feature type="transmembrane region" description="Helical" evidence="1">
    <location>
        <begin position="6"/>
        <end position="27"/>
    </location>
</feature>
<organism evidence="2 3">
    <name type="scientific">Ferrovibrio terrae</name>
    <dbReference type="NCBI Taxonomy" id="2594003"/>
    <lineage>
        <taxon>Bacteria</taxon>
        <taxon>Pseudomonadati</taxon>
        <taxon>Pseudomonadota</taxon>
        <taxon>Alphaproteobacteria</taxon>
        <taxon>Rhodospirillales</taxon>
        <taxon>Rhodospirillaceae</taxon>
        <taxon>Ferrovibrio</taxon>
    </lineage>
</organism>
<evidence type="ECO:0000313" key="3">
    <source>
        <dbReference type="Proteomes" id="UP000317496"/>
    </source>
</evidence>
<keyword evidence="1" id="KW-0812">Transmembrane</keyword>
<dbReference type="RefSeq" id="WP_144069396.1">
    <property type="nucleotide sequence ID" value="NZ_CP041636.1"/>
</dbReference>
<gene>
    <name evidence="2" type="ORF">FNB15_14530</name>
</gene>
<dbReference type="AlphaFoldDB" id="A0A516H3U7"/>
<dbReference type="EMBL" id="CP041636">
    <property type="protein sequence ID" value="QDO98415.1"/>
    <property type="molecule type" value="Genomic_DNA"/>
</dbReference>
<evidence type="ECO:0000256" key="1">
    <source>
        <dbReference type="SAM" id="Phobius"/>
    </source>
</evidence>
<keyword evidence="1" id="KW-0472">Membrane</keyword>
<keyword evidence="1" id="KW-1133">Transmembrane helix</keyword>
<keyword evidence="3" id="KW-1185">Reference proteome</keyword>
<accession>A0A516H3U7</accession>
<protein>
    <submittedName>
        <fullName evidence="2">Uncharacterized protein</fullName>
    </submittedName>
</protein>
<name>A0A516H3U7_9PROT</name>
<evidence type="ECO:0000313" key="2">
    <source>
        <dbReference type="EMBL" id="QDO98415.1"/>
    </source>
</evidence>
<reference evidence="2 3" key="1">
    <citation type="submission" date="2019-07" db="EMBL/GenBank/DDBJ databases">
        <title>Genome sequencing for Ferrovibrio sp. K5.</title>
        <authorList>
            <person name="Park S.-J."/>
        </authorList>
    </citation>
    <scope>NUCLEOTIDE SEQUENCE [LARGE SCALE GENOMIC DNA]</scope>
    <source>
        <strain evidence="2 3">K5</strain>
    </source>
</reference>
<dbReference type="KEGG" id="fer:FNB15_14530"/>
<sequence>MDIVDIAIATIPGMALLLAIGIGGDALSRVIKTMATNHHDLGRLKLSTESARQVFQEKAGRLADRNKRLQALESQYLGVFREVQALRNAEEALQDPQNNTVFEIGVPATDAPGWYARVLLRRKHDMFHGLGTTSTNSEGYRMARLVIWGVDGDTARQLCHQRFNKEASILSVQSFRGKLKRADV</sequence>
<dbReference type="Proteomes" id="UP000317496">
    <property type="component" value="Chromosome"/>
</dbReference>
<proteinExistence type="predicted"/>